<dbReference type="SUPFAM" id="SSF52172">
    <property type="entry name" value="CheY-like"/>
    <property type="match status" value="1"/>
</dbReference>
<comment type="caution">
    <text evidence="4">The sequence shown here is derived from an EMBL/GenBank/DDBJ whole genome shotgun (WGS) entry which is preliminary data.</text>
</comment>
<proteinExistence type="predicted"/>
<keyword evidence="1" id="KW-0597">Phosphoprotein</keyword>
<keyword evidence="5" id="KW-1185">Reference proteome</keyword>
<dbReference type="Gene3D" id="2.40.50.1020">
    <property type="entry name" value="LytTr DNA-binding domain"/>
    <property type="match status" value="1"/>
</dbReference>
<sequence>MPTALIADDEPLLIAALTERIRAVWPALEIIAVAKNGIEALSLLSQMQPDFAFLDIRMPGLTGLQVAENVRNTRVIFVTAYDEYALAAFEACAVDYLLKPVSDERLAQCIARLQREAAPKADWPRLNRELTASNSPSYLQWLTASLGDTTRLIAIDEVRYFQATEKYTEVVTLQGRFLIRTSLKELLPQLNPQRFLQIHRSYIVCLPAIDRIEKDLLGRQAIYLKDSTTTLPLSRSHAAQFRQM</sequence>
<organism evidence="4 5">
    <name type="scientific">Deefgea chitinilytica</name>
    <dbReference type="NCBI Taxonomy" id="570276"/>
    <lineage>
        <taxon>Bacteria</taxon>
        <taxon>Pseudomonadati</taxon>
        <taxon>Pseudomonadota</taxon>
        <taxon>Betaproteobacteria</taxon>
        <taxon>Neisseriales</taxon>
        <taxon>Chitinibacteraceae</taxon>
        <taxon>Deefgea</taxon>
    </lineage>
</organism>
<evidence type="ECO:0000313" key="4">
    <source>
        <dbReference type="EMBL" id="MBM5570932.1"/>
    </source>
</evidence>
<feature type="domain" description="Response regulatory" evidence="2">
    <location>
        <begin position="3"/>
        <end position="114"/>
    </location>
</feature>
<protein>
    <submittedName>
        <fullName evidence="4">Response regulator</fullName>
    </submittedName>
</protein>
<dbReference type="PANTHER" id="PTHR37299:SF1">
    <property type="entry name" value="STAGE 0 SPORULATION PROTEIN A HOMOLOG"/>
    <property type="match status" value="1"/>
</dbReference>
<evidence type="ECO:0000259" key="2">
    <source>
        <dbReference type="PROSITE" id="PS50110"/>
    </source>
</evidence>
<dbReference type="InterPro" id="IPR001789">
    <property type="entry name" value="Sig_transdc_resp-reg_receiver"/>
</dbReference>
<gene>
    <name evidence="4" type="ORF">GM173_04980</name>
</gene>
<dbReference type="PROSITE" id="PS50930">
    <property type="entry name" value="HTH_LYTTR"/>
    <property type="match status" value="1"/>
</dbReference>
<reference evidence="4 5" key="1">
    <citation type="submission" date="2019-11" db="EMBL/GenBank/DDBJ databases">
        <title>Novel Deefgea species.</title>
        <authorList>
            <person name="Han J.-H."/>
        </authorList>
    </citation>
    <scope>NUCLEOTIDE SEQUENCE [LARGE SCALE GENOMIC DNA]</scope>
    <source>
        <strain evidence="4 5">LMG 24817</strain>
    </source>
</reference>
<accession>A0ABS2C9V7</accession>
<dbReference type="SMART" id="SM00850">
    <property type="entry name" value="LytTR"/>
    <property type="match status" value="1"/>
</dbReference>
<feature type="domain" description="HTH LytTR-type" evidence="3">
    <location>
        <begin position="142"/>
        <end position="244"/>
    </location>
</feature>
<dbReference type="SMART" id="SM00448">
    <property type="entry name" value="REC"/>
    <property type="match status" value="1"/>
</dbReference>
<feature type="modified residue" description="4-aspartylphosphate" evidence="1">
    <location>
        <position position="55"/>
    </location>
</feature>
<dbReference type="InterPro" id="IPR046947">
    <property type="entry name" value="LytR-like"/>
</dbReference>
<dbReference type="EMBL" id="WOFE01000001">
    <property type="protein sequence ID" value="MBM5570932.1"/>
    <property type="molecule type" value="Genomic_DNA"/>
</dbReference>
<dbReference type="Pfam" id="PF00072">
    <property type="entry name" value="Response_reg"/>
    <property type="match status" value="1"/>
</dbReference>
<dbReference type="Pfam" id="PF04397">
    <property type="entry name" value="LytTR"/>
    <property type="match status" value="1"/>
</dbReference>
<name>A0ABS2C9V7_9NEIS</name>
<dbReference type="Gene3D" id="3.40.50.2300">
    <property type="match status" value="1"/>
</dbReference>
<dbReference type="InterPro" id="IPR007492">
    <property type="entry name" value="LytTR_DNA-bd_dom"/>
</dbReference>
<dbReference type="InterPro" id="IPR011006">
    <property type="entry name" value="CheY-like_superfamily"/>
</dbReference>
<dbReference type="PROSITE" id="PS50110">
    <property type="entry name" value="RESPONSE_REGULATORY"/>
    <property type="match status" value="1"/>
</dbReference>
<dbReference type="RefSeq" id="WP_203570201.1">
    <property type="nucleotide sequence ID" value="NZ_WOFE01000001.1"/>
</dbReference>
<evidence type="ECO:0000256" key="1">
    <source>
        <dbReference type="PROSITE-ProRule" id="PRU00169"/>
    </source>
</evidence>
<dbReference type="Proteomes" id="UP001195660">
    <property type="component" value="Unassembled WGS sequence"/>
</dbReference>
<evidence type="ECO:0000259" key="3">
    <source>
        <dbReference type="PROSITE" id="PS50930"/>
    </source>
</evidence>
<evidence type="ECO:0000313" key="5">
    <source>
        <dbReference type="Proteomes" id="UP001195660"/>
    </source>
</evidence>
<dbReference type="PANTHER" id="PTHR37299">
    <property type="entry name" value="TRANSCRIPTIONAL REGULATOR-RELATED"/>
    <property type="match status" value="1"/>
</dbReference>